<dbReference type="EMBL" id="CAIIXF020000009">
    <property type="protein sequence ID" value="CAH1794762.1"/>
    <property type="molecule type" value="Genomic_DNA"/>
</dbReference>
<dbReference type="InterPro" id="IPR029062">
    <property type="entry name" value="Class_I_gatase-like"/>
</dbReference>
<dbReference type="CDD" id="cd03144">
    <property type="entry name" value="GATase1_ScBLP_like"/>
    <property type="match status" value="1"/>
</dbReference>
<protein>
    <recommendedName>
        <fullName evidence="1">Biotin-protein ligase N-terminal domain-containing protein</fullName>
    </recommendedName>
</protein>
<accession>A0A8S4PM53</accession>
<keyword evidence="3" id="KW-1185">Reference proteome</keyword>
<dbReference type="Proteomes" id="UP000749559">
    <property type="component" value="Unassembled WGS sequence"/>
</dbReference>
<feature type="domain" description="Biotin-protein ligase N-terminal" evidence="1">
    <location>
        <begin position="5"/>
        <end position="297"/>
    </location>
</feature>
<name>A0A8S4PM53_OWEFU</name>
<comment type="caution">
    <text evidence="2">The sequence shown here is derived from an EMBL/GenBank/DDBJ whole genome shotgun (WGS) entry which is preliminary data.</text>
</comment>
<evidence type="ECO:0000313" key="2">
    <source>
        <dbReference type="EMBL" id="CAH1794762.1"/>
    </source>
</evidence>
<dbReference type="SUPFAM" id="SSF52317">
    <property type="entry name" value="Class I glutamine amidotransferase-like"/>
    <property type="match status" value="1"/>
</dbReference>
<dbReference type="OrthoDB" id="10250105at2759"/>
<dbReference type="PIRSF" id="PIRSF016642">
    <property type="entry name" value="UCP016642"/>
    <property type="match status" value="1"/>
</dbReference>
<dbReference type="Pfam" id="PF09825">
    <property type="entry name" value="BPL_N"/>
    <property type="match status" value="1"/>
</dbReference>
<sequence>MKPAIYVYRGLGASEQGLSMLLNALKRWCCMSTYDVIQISPQEIITGEWCKNASLLAIGGGYDRGFIKALGPTGMHIIKQYVQSGGRYLGICAGGYFGSQEIQFDKDGPLQVCGERDLGFYQGLCVGPAYGTPPYKYNSEQGAQAACIKWNTLGHKSNSTPINISPNHNAEKESTSVNGGKTVFNYFNGGGFFTCNDGCHRDIDSYYSNKDCSITTLATYMDLPETPAAIVKCSLNKGICILTGIHFEYLVEKLNLEDSDLKNVIPKLQSSVREREECFRFIMDQLGITCKSCKTHETSHL</sequence>
<dbReference type="AlphaFoldDB" id="A0A8S4PM53"/>
<proteinExistence type="predicted"/>
<dbReference type="InterPro" id="IPR015834">
    <property type="entry name" value="UCP016642"/>
</dbReference>
<evidence type="ECO:0000313" key="3">
    <source>
        <dbReference type="Proteomes" id="UP000749559"/>
    </source>
</evidence>
<evidence type="ECO:0000259" key="1">
    <source>
        <dbReference type="Pfam" id="PF09825"/>
    </source>
</evidence>
<dbReference type="InterPro" id="IPR019197">
    <property type="entry name" value="Biotin-prot_ligase_N"/>
</dbReference>
<gene>
    <name evidence="2" type="ORF">OFUS_LOCUS19405</name>
</gene>
<organism evidence="2 3">
    <name type="scientific">Owenia fusiformis</name>
    <name type="common">Polychaete worm</name>
    <dbReference type="NCBI Taxonomy" id="6347"/>
    <lineage>
        <taxon>Eukaryota</taxon>
        <taxon>Metazoa</taxon>
        <taxon>Spiralia</taxon>
        <taxon>Lophotrochozoa</taxon>
        <taxon>Annelida</taxon>
        <taxon>Polychaeta</taxon>
        <taxon>Sedentaria</taxon>
        <taxon>Canalipalpata</taxon>
        <taxon>Sabellida</taxon>
        <taxon>Oweniida</taxon>
        <taxon>Oweniidae</taxon>
        <taxon>Owenia</taxon>
    </lineage>
</organism>
<reference evidence="2" key="1">
    <citation type="submission" date="2022-03" db="EMBL/GenBank/DDBJ databases">
        <authorList>
            <person name="Martin C."/>
        </authorList>
    </citation>
    <scope>NUCLEOTIDE SEQUENCE</scope>
</reference>